<proteinExistence type="predicted"/>
<dbReference type="AlphaFoldDB" id="A0AA42B0G1"/>
<feature type="compositionally biased region" description="Polar residues" evidence="1">
    <location>
        <begin position="9"/>
        <end position="21"/>
    </location>
</feature>
<dbReference type="EMBL" id="JAJJMA010274224">
    <property type="protein sequence ID" value="MCL7045826.1"/>
    <property type="molecule type" value="Genomic_DNA"/>
</dbReference>
<evidence type="ECO:0000256" key="1">
    <source>
        <dbReference type="SAM" id="MobiDB-lite"/>
    </source>
</evidence>
<feature type="region of interest" description="Disordered" evidence="1">
    <location>
        <begin position="1"/>
        <end position="40"/>
    </location>
</feature>
<accession>A0AA42B0G1</accession>
<gene>
    <name evidence="2" type="ORF">MKW94_011690</name>
</gene>
<reference evidence="2" key="1">
    <citation type="submission" date="2022-03" db="EMBL/GenBank/DDBJ databases">
        <title>A functionally conserved STORR gene fusion in Papaver species that diverged 16.8 million years ago.</title>
        <authorList>
            <person name="Catania T."/>
        </authorList>
    </citation>
    <scope>NUCLEOTIDE SEQUENCE</scope>
    <source>
        <strain evidence="2">S-191538</strain>
    </source>
</reference>
<keyword evidence="3" id="KW-1185">Reference proteome</keyword>
<organism evidence="2 3">
    <name type="scientific">Papaver nudicaule</name>
    <name type="common">Iceland poppy</name>
    <dbReference type="NCBI Taxonomy" id="74823"/>
    <lineage>
        <taxon>Eukaryota</taxon>
        <taxon>Viridiplantae</taxon>
        <taxon>Streptophyta</taxon>
        <taxon>Embryophyta</taxon>
        <taxon>Tracheophyta</taxon>
        <taxon>Spermatophyta</taxon>
        <taxon>Magnoliopsida</taxon>
        <taxon>Ranunculales</taxon>
        <taxon>Papaveraceae</taxon>
        <taxon>Papaveroideae</taxon>
        <taxon>Papaver</taxon>
    </lineage>
</organism>
<dbReference type="Proteomes" id="UP001177140">
    <property type="component" value="Unassembled WGS sequence"/>
</dbReference>
<name>A0AA42B0G1_PAPNU</name>
<sequence>MASKRQKQLETQPETQNTVTISKKKKKAGNSGSGEVCDSQSLPRDIITNDILTRVPVDKMDEIDQVIKSDGIVFCNADTKEEKGKILSLDVSKEKFYAIDYPKGVSDKCKLMEMGGSLCFLDYEDEEKESKRTPRNEWLEFSVDIMQNNNVPELFKDFENSSCFALVKDPTLKIIFWTTIERVFDVPNERGHISSYDPEIYSYDVELKTFSLICEHGGRIYVKWDLNSLLLFQSTIAVQTSTELLLCNS</sequence>
<protein>
    <submittedName>
        <fullName evidence="2">Uncharacterized protein</fullName>
    </submittedName>
</protein>
<evidence type="ECO:0000313" key="2">
    <source>
        <dbReference type="EMBL" id="MCL7045826.1"/>
    </source>
</evidence>
<evidence type="ECO:0000313" key="3">
    <source>
        <dbReference type="Proteomes" id="UP001177140"/>
    </source>
</evidence>
<comment type="caution">
    <text evidence="2">The sequence shown here is derived from an EMBL/GenBank/DDBJ whole genome shotgun (WGS) entry which is preliminary data.</text>
</comment>